<proteinExistence type="predicted"/>
<comment type="caution">
    <text evidence="1">The sequence shown here is derived from an EMBL/GenBank/DDBJ whole genome shotgun (WGS) entry which is preliminary data.</text>
</comment>
<gene>
    <name evidence="1" type="ORF">B1L04_17945</name>
</gene>
<reference evidence="1 2" key="1">
    <citation type="submission" date="2017-02" db="EMBL/GenBank/DDBJ databases">
        <title>Genome sequence of Microcystis aeruginosa KW.</title>
        <authorList>
            <person name="Oh H.-M."/>
            <person name="Ahn C.-Y."/>
            <person name="Jeong H."/>
            <person name="Srivastava A."/>
            <person name="Lee H.-G."/>
            <person name="Kang S.-R."/>
        </authorList>
    </citation>
    <scope>NUCLEOTIDE SEQUENCE [LARGE SCALE GENOMIC DNA]</scope>
    <source>
        <strain evidence="1 2">KW</strain>
    </source>
</reference>
<dbReference type="GeneID" id="66709113"/>
<accession>A0A1V4BUA2</accession>
<evidence type="ECO:0000313" key="2">
    <source>
        <dbReference type="Proteomes" id="UP000189835"/>
    </source>
</evidence>
<dbReference type="EMBL" id="MVGR01000004">
    <property type="protein sequence ID" value="OPF17775.1"/>
    <property type="molecule type" value="Genomic_DNA"/>
</dbReference>
<sequence length="86" mass="9439">MAQSIYEGTWEEIAAYASELKGRRVRLTVLDSVSDEEKIPSSNSLAEVLKGKVGIIEGVSPDLSTHTGEKFADLMQEKQLKRGDLS</sequence>
<dbReference type="RefSeq" id="WP_002766683.1">
    <property type="nucleotide sequence ID" value="NZ_MVGR01000004.1"/>
</dbReference>
<evidence type="ECO:0000313" key="1">
    <source>
        <dbReference type="EMBL" id="OPF17775.1"/>
    </source>
</evidence>
<dbReference type="Proteomes" id="UP000189835">
    <property type="component" value="Unassembled WGS sequence"/>
</dbReference>
<name>A0A1V4BUA2_MICAE</name>
<organism evidence="1 2">
    <name type="scientific">Microcystis aeruginosa KW</name>
    <dbReference type="NCBI Taxonomy" id="1960155"/>
    <lineage>
        <taxon>Bacteria</taxon>
        <taxon>Bacillati</taxon>
        <taxon>Cyanobacteriota</taxon>
        <taxon>Cyanophyceae</taxon>
        <taxon>Oscillatoriophycideae</taxon>
        <taxon>Chroococcales</taxon>
        <taxon>Microcystaceae</taxon>
        <taxon>Microcystis</taxon>
    </lineage>
</organism>
<dbReference type="AlphaFoldDB" id="A0A1V4BUA2"/>
<protein>
    <submittedName>
        <fullName evidence="1">Uncharacterized protein</fullName>
    </submittedName>
</protein>